<feature type="region of interest" description="Disordered" evidence="5">
    <location>
        <begin position="770"/>
        <end position="851"/>
    </location>
</feature>
<feature type="region of interest" description="Disordered" evidence="5">
    <location>
        <begin position="1092"/>
        <end position="1312"/>
    </location>
</feature>
<feature type="region of interest" description="Disordered" evidence="5">
    <location>
        <begin position="878"/>
        <end position="974"/>
    </location>
</feature>
<evidence type="ECO:0000313" key="7">
    <source>
        <dbReference type="EMBL" id="KAL2267906.1"/>
    </source>
</evidence>
<evidence type="ECO:0000256" key="2">
    <source>
        <dbReference type="ARBA" id="ARBA00022679"/>
    </source>
</evidence>
<feature type="compositionally biased region" description="Polar residues" evidence="5">
    <location>
        <begin position="1060"/>
        <end position="1071"/>
    </location>
</feature>
<dbReference type="RefSeq" id="XP_070866633.1">
    <property type="nucleotide sequence ID" value="XM_071011755.1"/>
</dbReference>
<keyword evidence="3" id="KW-0520">NAD</keyword>
<evidence type="ECO:0000256" key="3">
    <source>
        <dbReference type="ARBA" id="ARBA00023027"/>
    </source>
</evidence>
<dbReference type="PROSITE" id="PS50305">
    <property type="entry name" value="SIRTUIN"/>
    <property type="match status" value="1"/>
</dbReference>
<feature type="compositionally biased region" description="Polar residues" evidence="5">
    <location>
        <begin position="1197"/>
        <end position="1209"/>
    </location>
</feature>
<dbReference type="SUPFAM" id="SSF52467">
    <property type="entry name" value="DHS-like NAD/FAD-binding domain"/>
    <property type="match status" value="1"/>
</dbReference>
<evidence type="ECO:0000256" key="4">
    <source>
        <dbReference type="PROSITE-ProRule" id="PRU00236"/>
    </source>
</evidence>
<feature type="compositionally biased region" description="Basic and acidic residues" evidence="5">
    <location>
        <begin position="706"/>
        <end position="717"/>
    </location>
</feature>
<dbReference type="EMBL" id="JAZGUE010000004">
    <property type="protein sequence ID" value="KAL2267906.1"/>
    <property type="molecule type" value="Genomic_DNA"/>
</dbReference>
<feature type="compositionally biased region" description="Basic and acidic residues" evidence="5">
    <location>
        <begin position="674"/>
        <end position="697"/>
    </location>
</feature>
<feature type="domain" description="Deacetylase sirtuin-type" evidence="6">
    <location>
        <begin position="7"/>
        <end position="652"/>
    </location>
</feature>
<comment type="similarity">
    <text evidence="1">Belongs to the sirtuin family. Class I subfamily.</text>
</comment>
<dbReference type="InterPro" id="IPR050134">
    <property type="entry name" value="NAD-dep_sirtuin_deacylases"/>
</dbReference>
<feature type="compositionally biased region" description="Low complexity" evidence="5">
    <location>
        <begin position="199"/>
        <end position="211"/>
    </location>
</feature>
<comment type="caution">
    <text evidence="7">The sequence shown here is derived from an EMBL/GenBank/DDBJ whole genome shotgun (WGS) entry which is preliminary data.</text>
</comment>
<reference evidence="7 8" key="1">
    <citation type="journal article" date="2024" name="Commun. Biol.">
        <title>Comparative genomic analysis of thermophilic fungi reveals convergent evolutionary adaptations and gene losses.</title>
        <authorList>
            <person name="Steindorff A.S."/>
            <person name="Aguilar-Pontes M.V."/>
            <person name="Robinson A.J."/>
            <person name="Andreopoulos B."/>
            <person name="LaButti K."/>
            <person name="Kuo A."/>
            <person name="Mondo S."/>
            <person name="Riley R."/>
            <person name="Otillar R."/>
            <person name="Haridas S."/>
            <person name="Lipzen A."/>
            <person name="Grimwood J."/>
            <person name="Schmutz J."/>
            <person name="Clum A."/>
            <person name="Reid I.D."/>
            <person name="Moisan M.C."/>
            <person name="Butler G."/>
            <person name="Nguyen T.T.M."/>
            <person name="Dewar K."/>
            <person name="Conant G."/>
            <person name="Drula E."/>
            <person name="Henrissat B."/>
            <person name="Hansel C."/>
            <person name="Singer S."/>
            <person name="Hutchinson M.I."/>
            <person name="de Vries R.P."/>
            <person name="Natvig D.O."/>
            <person name="Powell A.J."/>
            <person name="Tsang A."/>
            <person name="Grigoriev I.V."/>
        </authorList>
    </citation>
    <scope>NUCLEOTIDE SEQUENCE [LARGE SCALE GENOMIC DNA]</scope>
    <source>
        <strain evidence="7 8">ATCC 22073</strain>
    </source>
</reference>
<feature type="region of interest" description="Disordered" evidence="5">
    <location>
        <begin position="381"/>
        <end position="482"/>
    </location>
</feature>
<feature type="compositionally biased region" description="Basic and acidic residues" evidence="5">
    <location>
        <begin position="162"/>
        <end position="172"/>
    </location>
</feature>
<dbReference type="Proteomes" id="UP001600064">
    <property type="component" value="Unassembled WGS sequence"/>
</dbReference>
<feature type="compositionally biased region" description="Pro residues" evidence="5">
    <location>
        <begin position="919"/>
        <end position="935"/>
    </location>
</feature>
<comment type="caution">
    <text evidence="4">Lacks conserved residue(s) required for the propagation of feature annotation.</text>
</comment>
<sequence length="1330" mass="141046">MPTTHVRPECDDLLQDIANALWKSRKVVVVTGAGISTNSGIPDFRSENGLYSLIQAQYDAAQQQAGATAGVTADPADEPFDQRPAKRRRRTCDEPDATKAPNVPFPGLRNAAAKPSDAAPQRADGDAPEPRRPGVAGAATSASSSWPSSQPTRPEAVPQQRQDGKEEADPRLPEAPAATDPSAERDRQTARGAGRDAACRPADPNAAAPLPCSSPPPIAATPHVLRRSHLLDVPPGSSSPLSSPPPITFDPYQDSSASSSGSSRSESEEPSSASTPMPSSQTSSSSVRNALPVMKGRDLFDSQIWGCPVKTSVFYTFVSALRDKVRTAEPTRSHRFVSVLRDSRKLVRCYTQNIDQLEERVGLSTSLSLGTGSRYRFSARAGRNAGKTAAPKGADEALDAAPAASQPQQQDDKAEEAAPPAAAEHAKSEALQLEAVKPETSEETPPKEAADGPSRSPAEQQDGAGDVPSPSDPPKPTAPAGPNRGVECVFLHGSLAELRCFACARTASWDDDDRMADTLAGRQPTCPHCAGATAARQEKGKRALGVGKLRPDIVLYGEEHPQAHLISTLVQHDLSLGPDMLLILGTSLRVHGLKVLVKEFAKAVHDRGGKVVFVNFTKPPESVWADTIDYWIQWDCDAWVDDLQARKPVLWLPPGTVLPDDDKPKAARLARRQSGGDKAAKRPRESDGPTAGKHGDGDGDLSVPDPRQEQAPDEKTLPLRPTPPKPAPKRPTAPPKERKLNPDAKRPASIRDHKQNGAYLQWSIIQNLHRITGDGPSPPDAAAAAASSSSSSSSSSGAEPKRRGGRPRKSAPAALEASAARPPAPDLTVGASTPAPSMPPQTWAEPAADPNLSICAVVKTRKRKQTVKWREINGVVTRIAIPSSDAPESSSHTPTPPTPNVHAPAHRVSLPCIGAASCPSPPIPDSRRLPPPTPTTPRDALPSREPPPRDAIPRLAPIRDDPSAAKPSSAPSVDMIDAGFRETDRLIAQVHQETLLSRPSSPRLAAAAALLSSSSSSQLLPPLQLPLSSDHAPRQGTRQAQRRQASKPPPLEPKVDSPGPRQSISSNVGSPVTFRSSNPFFYSDPLVGWLGFQPSQPAPPRPDPRGSRANDASVAHGRADGTYLGGPVPWQTQGPPRAHENHQGWNGAPPQSPYQAQPHQLWQARQPPLGFSSAYHPPQPSSYQHVQPAGPRHSMPASVSETAQATTSTPAPGAKPRRKRPPKAKRQAADDSSAPPPAPQVPAPAAHHPPRSQPGPPNPKAELERAPPRHEDPAGPGAGPPPRPVPDKGDGGLPTQEPELDAADSSWCPDEQLREEHEVALALSAMRGRC</sequence>
<dbReference type="PANTHER" id="PTHR11085">
    <property type="entry name" value="NAD-DEPENDENT PROTEIN DEACYLASE SIRTUIN-5, MITOCHONDRIAL-RELATED"/>
    <property type="match status" value="1"/>
</dbReference>
<organism evidence="7 8">
    <name type="scientific">Remersonia thermophila</name>
    <dbReference type="NCBI Taxonomy" id="72144"/>
    <lineage>
        <taxon>Eukaryota</taxon>
        <taxon>Fungi</taxon>
        <taxon>Dikarya</taxon>
        <taxon>Ascomycota</taxon>
        <taxon>Pezizomycotina</taxon>
        <taxon>Sordariomycetes</taxon>
        <taxon>Sordariomycetidae</taxon>
        <taxon>Sordariales</taxon>
        <taxon>Sordariales incertae sedis</taxon>
        <taxon>Remersonia</taxon>
    </lineage>
</organism>
<feature type="compositionally biased region" description="Low complexity" evidence="5">
    <location>
        <begin position="399"/>
        <end position="409"/>
    </location>
</feature>
<dbReference type="Pfam" id="PF02146">
    <property type="entry name" value="SIR2"/>
    <property type="match status" value="3"/>
</dbReference>
<feature type="compositionally biased region" description="Pro residues" evidence="5">
    <location>
        <begin position="720"/>
        <end position="734"/>
    </location>
</feature>
<dbReference type="PANTHER" id="PTHR11085:SF8">
    <property type="entry name" value="NAD-DEPENDENT HISTONE DEACETYLASE HST3"/>
    <property type="match status" value="1"/>
</dbReference>
<feature type="compositionally biased region" description="Low complexity" evidence="5">
    <location>
        <begin position="65"/>
        <end position="74"/>
    </location>
</feature>
<keyword evidence="8" id="KW-1185">Reference proteome</keyword>
<dbReference type="InterPro" id="IPR026590">
    <property type="entry name" value="Ssirtuin_cat_dom"/>
</dbReference>
<proteinExistence type="inferred from homology"/>
<feature type="compositionally biased region" description="Low complexity" evidence="5">
    <location>
        <begin position="811"/>
        <end position="821"/>
    </location>
</feature>
<evidence type="ECO:0000256" key="1">
    <source>
        <dbReference type="ARBA" id="ARBA00006924"/>
    </source>
</evidence>
<gene>
    <name evidence="7" type="ORF">VTJ83DRAFT_5183</name>
</gene>
<feature type="region of interest" description="Disordered" evidence="5">
    <location>
        <begin position="65"/>
        <end position="287"/>
    </location>
</feature>
<feature type="region of interest" description="Disordered" evidence="5">
    <location>
        <begin position="1015"/>
        <end position="1071"/>
    </location>
</feature>
<dbReference type="InterPro" id="IPR003000">
    <property type="entry name" value="Sirtuin"/>
</dbReference>
<name>A0ABR4DDL3_9PEZI</name>
<feature type="compositionally biased region" description="Basic and acidic residues" evidence="5">
    <location>
        <begin position="1261"/>
        <end position="1273"/>
    </location>
</feature>
<feature type="compositionally biased region" description="Basic and acidic residues" evidence="5">
    <location>
        <begin position="735"/>
        <end position="755"/>
    </location>
</feature>
<feature type="compositionally biased region" description="Basic residues" evidence="5">
    <location>
        <begin position="1215"/>
        <end position="1226"/>
    </location>
</feature>
<dbReference type="Gene3D" id="3.40.50.1220">
    <property type="entry name" value="TPP-binding domain"/>
    <property type="match status" value="2"/>
</dbReference>
<evidence type="ECO:0000259" key="6">
    <source>
        <dbReference type="PROSITE" id="PS50305"/>
    </source>
</evidence>
<feature type="region of interest" description="Disordered" evidence="5">
    <location>
        <begin position="651"/>
        <end position="755"/>
    </location>
</feature>
<protein>
    <recommendedName>
        <fullName evidence="6">Deacetylase sirtuin-type domain-containing protein</fullName>
    </recommendedName>
</protein>
<dbReference type="InterPro" id="IPR029035">
    <property type="entry name" value="DHS-like_NAD/FAD-binding_dom"/>
</dbReference>
<feature type="compositionally biased region" description="Low complexity" evidence="5">
    <location>
        <begin position="1015"/>
        <end position="1039"/>
    </location>
</feature>
<feature type="compositionally biased region" description="Low complexity" evidence="5">
    <location>
        <begin position="255"/>
        <end position="286"/>
    </location>
</feature>
<feature type="compositionally biased region" description="Basic and acidic residues" evidence="5">
    <location>
        <begin position="123"/>
        <end position="132"/>
    </location>
</feature>
<feature type="compositionally biased region" description="Pro residues" evidence="5">
    <location>
        <begin position="470"/>
        <end position="479"/>
    </location>
</feature>
<dbReference type="GeneID" id="98126399"/>
<evidence type="ECO:0000256" key="5">
    <source>
        <dbReference type="SAM" id="MobiDB-lite"/>
    </source>
</evidence>
<accession>A0ABR4DDL3</accession>
<feature type="compositionally biased region" description="Basic and acidic residues" evidence="5">
    <location>
        <begin position="436"/>
        <end position="450"/>
    </location>
</feature>
<feature type="compositionally biased region" description="Basic and acidic residues" evidence="5">
    <location>
        <begin position="182"/>
        <end position="198"/>
    </location>
</feature>
<evidence type="ECO:0000313" key="8">
    <source>
        <dbReference type="Proteomes" id="UP001600064"/>
    </source>
</evidence>
<feature type="compositionally biased region" description="Low complexity" evidence="5">
    <location>
        <begin position="136"/>
        <end position="149"/>
    </location>
</feature>
<feature type="compositionally biased region" description="Low complexity" evidence="5">
    <location>
        <begin position="780"/>
        <end position="798"/>
    </location>
</feature>
<keyword evidence="2" id="KW-0808">Transferase</keyword>
<feature type="compositionally biased region" description="Basic and acidic residues" evidence="5">
    <location>
        <begin position="946"/>
        <end position="963"/>
    </location>
</feature>